<name>A0A2Z5N165_BURPY</name>
<dbReference type="OrthoDB" id="8829067at2"/>
<dbReference type="Pfam" id="PF11678">
    <property type="entry name" value="Tle3_C"/>
    <property type="match status" value="1"/>
</dbReference>
<accession>A0A2Z5N165</accession>
<organism evidence="4 5">
    <name type="scientific">Burkholderia pyrrocinia</name>
    <name type="common">Pseudomonas pyrrocinia</name>
    <dbReference type="NCBI Taxonomy" id="60550"/>
    <lineage>
        <taxon>Bacteria</taxon>
        <taxon>Pseudomonadati</taxon>
        <taxon>Pseudomonadota</taxon>
        <taxon>Betaproteobacteria</taxon>
        <taxon>Burkholderiales</taxon>
        <taxon>Burkholderiaceae</taxon>
        <taxon>Burkholderia</taxon>
        <taxon>Burkholderia cepacia complex</taxon>
    </lineage>
</organism>
<dbReference type="InterPro" id="IPR029058">
    <property type="entry name" value="AB_hydrolase_fold"/>
</dbReference>
<dbReference type="InterPro" id="IPR056221">
    <property type="entry name" value="Tle3_ab_dom"/>
</dbReference>
<dbReference type="RefSeq" id="WP_114179106.1">
    <property type="nucleotide sequence ID" value="NZ_CP024903.1"/>
</dbReference>
<dbReference type="Proteomes" id="UP000253104">
    <property type="component" value="Chromosome mHSR5_B"/>
</dbReference>
<proteinExistence type="predicted"/>
<dbReference type="Pfam" id="PF24322">
    <property type="entry name" value="Tle3"/>
    <property type="match status" value="1"/>
</dbReference>
<protein>
    <recommendedName>
        <fullName evidence="6">DUF3274 domain-containing protein</fullName>
    </recommendedName>
</protein>
<evidence type="ECO:0000259" key="2">
    <source>
        <dbReference type="Pfam" id="PF11678"/>
    </source>
</evidence>
<feature type="region of interest" description="Disordered" evidence="1">
    <location>
        <begin position="1"/>
        <end position="25"/>
    </location>
</feature>
<evidence type="ECO:0000256" key="1">
    <source>
        <dbReference type="SAM" id="MobiDB-lite"/>
    </source>
</evidence>
<dbReference type="AlphaFoldDB" id="A0A2Z5N165"/>
<dbReference type="InterPro" id="IPR021692">
    <property type="entry name" value="Tle3_C"/>
</dbReference>
<sequence>MDDQINSSSEEDMTDDTGAPTPYRLPTATRIVPMQRDHLGQPYWESYHTPTSFEVRAECRIPPHMPGVIIFVHGVNSTGEWYDEAEEALCEGLNERLRRSESSKLKANVYISSDPATGRGVPRQIDSTQPGHSPVIRFFWGYSAVPGTERSWRIPLRNRDDSDFWASHCANDNGPWLSNDVPAGPWFWGGGPFQNGTNNLLQLWSKVGFERHIRGFDMERLNTEADRQLQDSPPRTYYAHAAQRLAKLIDTIREKCPRDTVTVMSHSQGTMIAMAATALCTTRAPDALFVMNSPYALDDKITDALACGADRQTAEARVNTFRNLALRIKRDKRVMNETQIRQLQCGASEDMDFWRPDNKSRSGVHERDNHGRLYVYFTPHDRVMGATPLKSIGWQGIDDKLLAELGDTVKQRMLARGTPVGDEPGMKKFGTLPPIPGSKLVFGAKPTDFWNGNRNIFTPILTLWAVPHPDKTVSVNAEQVPMPITAEEMEAFENSRKGADAMGKWVPDPNDPDTGSYADEDYRFMRSVYQPTRDIVTENIYTSGRTIRRENQDEMLERLDTYNAEPTNHSTLPKNREFMRRVVAYDLPIGFCDAYERKSLWTSLMKQADWTLGGDAYFSTGKLDIVTKPSIIDWNTVDEEQSRAEGKRLAQQQYGGSS</sequence>
<dbReference type="SUPFAM" id="SSF53474">
    <property type="entry name" value="alpha/beta-Hydrolases"/>
    <property type="match status" value="1"/>
</dbReference>
<feature type="region of interest" description="Disordered" evidence="1">
    <location>
        <begin position="637"/>
        <end position="658"/>
    </location>
</feature>
<reference evidence="4 5" key="1">
    <citation type="journal article" date="2018" name="ISME J.">
        <title>Involvement of Burkholderiaceae and sulfurous volatiles in disease-suppressive soils.</title>
        <authorList>
            <person name="Carrion V.J."/>
            <person name="Cordovez V."/>
            <person name="Tyc O."/>
            <person name="Etalo D.W."/>
            <person name="de Bruijn I."/>
            <person name="de Jager V.C."/>
            <person name="Medema M.H."/>
            <person name="Eberl L."/>
            <person name="Raaijmakers J.M."/>
        </authorList>
    </citation>
    <scope>NUCLEOTIDE SEQUENCE [LARGE SCALE GENOMIC DNA]</scope>
    <source>
        <strain evidence="5">mHSR5</strain>
    </source>
</reference>
<feature type="compositionally biased region" description="Acidic residues" evidence="1">
    <location>
        <begin position="1"/>
        <end position="15"/>
    </location>
</feature>
<dbReference type="EMBL" id="CP024903">
    <property type="protein sequence ID" value="AXF22674.1"/>
    <property type="molecule type" value="Genomic_DNA"/>
</dbReference>
<feature type="domain" description="Antibacterial effector protein Tle3 C-terminal" evidence="2">
    <location>
        <begin position="542"/>
        <end position="619"/>
    </location>
</feature>
<gene>
    <name evidence="4" type="ORF">CUJ89_19345</name>
</gene>
<evidence type="ECO:0000313" key="5">
    <source>
        <dbReference type="Proteomes" id="UP000253104"/>
    </source>
</evidence>
<feature type="domain" description="T6SS Tle3 phospholipase effector alpha/beta" evidence="3">
    <location>
        <begin position="65"/>
        <end position="397"/>
    </location>
</feature>
<dbReference type="Gene3D" id="3.40.50.1820">
    <property type="entry name" value="alpha/beta hydrolase"/>
    <property type="match status" value="1"/>
</dbReference>
<evidence type="ECO:0000313" key="4">
    <source>
        <dbReference type="EMBL" id="AXF22674.1"/>
    </source>
</evidence>
<evidence type="ECO:0000259" key="3">
    <source>
        <dbReference type="Pfam" id="PF24322"/>
    </source>
</evidence>
<evidence type="ECO:0008006" key="6">
    <source>
        <dbReference type="Google" id="ProtNLM"/>
    </source>
</evidence>